<evidence type="ECO:0000256" key="1">
    <source>
        <dbReference type="ARBA" id="ARBA00010617"/>
    </source>
</evidence>
<dbReference type="EMBL" id="RWGY01000011">
    <property type="protein sequence ID" value="TVU30004.1"/>
    <property type="molecule type" value="Genomic_DNA"/>
</dbReference>
<evidence type="ECO:0008006" key="6">
    <source>
        <dbReference type="Google" id="ProtNLM"/>
    </source>
</evidence>
<dbReference type="InterPro" id="IPR036396">
    <property type="entry name" value="Cyt_P450_sf"/>
</dbReference>
<dbReference type="GO" id="GO:0020037">
    <property type="term" value="F:heme binding"/>
    <property type="evidence" value="ECO:0007669"/>
    <property type="project" value="InterPro"/>
</dbReference>
<dbReference type="GO" id="GO:0004497">
    <property type="term" value="F:monooxygenase activity"/>
    <property type="evidence" value="ECO:0007669"/>
    <property type="project" value="UniProtKB-KW"/>
</dbReference>
<dbReference type="OrthoDB" id="2789670at2759"/>
<dbReference type="PRINTS" id="PR00385">
    <property type="entry name" value="P450"/>
</dbReference>
<dbReference type="PANTHER" id="PTHR47950">
    <property type="entry name" value="CYTOCHROME P450, FAMILY 76, SUBFAMILY C, POLYPEPTIDE 5-RELATED"/>
    <property type="match status" value="1"/>
</dbReference>
<keyword evidence="2 3" id="KW-0349">Heme</keyword>
<protein>
    <recommendedName>
        <fullName evidence="6">Cytochrome P450</fullName>
    </recommendedName>
</protein>
<sequence>MASFLLAALAWCIPIIVMVTYALEVIGVRRWRDLPPGPRPLPIIGNFHAVAWRSANRSLAHLADGYGPLMTIWLGRRIPTIVVSGPDAAREVLRNADLAGRPPMDHWRAEGHSANSIINLPPHDKWRAMRRFAATELFSRARLDDARQQRLRQEKVHREMTRLVSESAARGEAVDVGHAAFVTVLGLLSSTLYSVDLGRRQDVREMVKAASLLAATPTISDAVPALAAADLQGARRKFGALIRRAHGIIDEQFVRRRRGRDAGELRKGDMTDVVLDKEREWKQEGSPMNYDAVKGMFTEFFVAGTETTSSAVEWAMAELLRHPEWMNKVKEELRTVIGTKAVMEEADISKLPHLQAVVKETLRLHPVVSLGYYQAMATTQVQGYTIPKGSTILVNYWAIHRKGDVWIHPDKFMPERFFDKDISFWGKDFELIPFSAGRRMCVGLPLAHRMVHLMLGSLLCNFNWTLPQEVEENGVDMTEKFGAVVSMATPLKAIAANKCGE</sequence>
<dbReference type="PROSITE" id="PS00086">
    <property type="entry name" value="CYTOCHROME_P450"/>
    <property type="match status" value="1"/>
</dbReference>
<keyword evidence="5" id="KW-1185">Reference proteome</keyword>
<comment type="caution">
    <text evidence="4">The sequence shown here is derived from an EMBL/GenBank/DDBJ whole genome shotgun (WGS) entry which is preliminary data.</text>
</comment>
<dbReference type="GO" id="GO:0016705">
    <property type="term" value="F:oxidoreductase activity, acting on paired donors, with incorporation or reduction of molecular oxygen"/>
    <property type="evidence" value="ECO:0007669"/>
    <property type="project" value="InterPro"/>
</dbReference>
<dbReference type="Pfam" id="PF00067">
    <property type="entry name" value="p450"/>
    <property type="match status" value="1"/>
</dbReference>
<evidence type="ECO:0000256" key="3">
    <source>
        <dbReference type="RuleBase" id="RU000461"/>
    </source>
</evidence>
<comment type="cofactor">
    <cofactor evidence="2">
        <name>heme</name>
        <dbReference type="ChEBI" id="CHEBI:30413"/>
    </cofactor>
</comment>
<dbReference type="InterPro" id="IPR017972">
    <property type="entry name" value="Cyt_P450_CS"/>
</dbReference>
<reference evidence="4 5" key="1">
    <citation type="journal article" date="2019" name="Sci. Rep.">
        <title>A high-quality genome of Eragrostis curvula grass provides insights into Poaceae evolution and supports new strategies to enhance forage quality.</title>
        <authorList>
            <person name="Carballo J."/>
            <person name="Santos B.A.C.M."/>
            <person name="Zappacosta D."/>
            <person name="Garbus I."/>
            <person name="Selva J.P."/>
            <person name="Gallo C.A."/>
            <person name="Diaz A."/>
            <person name="Albertini E."/>
            <person name="Caccamo M."/>
            <person name="Echenique V."/>
        </authorList>
    </citation>
    <scope>NUCLEOTIDE SEQUENCE [LARGE SCALE GENOMIC DNA]</scope>
    <source>
        <strain evidence="5">cv. Victoria</strain>
        <tissue evidence="4">Leaf</tissue>
    </source>
</reference>
<keyword evidence="3" id="KW-0503">Monooxygenase</keyword>
<dbReference type="PRINTS" id="PR00463">
    <property type="entry name" value="EP450I"/>
</dbReference>
<dbReference type="SUPFAM" id="SSF48264">
    <property type="entry name" value="Cytochrome P450"/>
    <property type="match status" value="1"/>
</dbReference>
<organism evidence="4 5">
    <name type="scientific">Eragrostis curvula</name>
    <name type="common">weeping love grass</name>
    <dbReference type="NCBI Taxonomy" id="38414"/>
    <lineage>
        <taxon>Eukaryota</taxon>
        <taxon>Viridiplantae</taxon>
        <taxon>Streptophyta</taxon>
        <taxon>Embryophyta</taxon>
        <taxon>Tracheophyta</taxon>
        <taxon>Spermatophyta</taxon>
        <taxon>Magnoliopsida</taxon>
        <taxon>Liliopsida</taxon>
        <taxon>Poales</taxon>
        <taxon>Poaceae</taxon>
        <taxon>PACMAD clade</taxon>
        <taxon>Chloridoideae</taxon>
        <taxon>Eragrostideae</taxon>
        <taxon>Eragrostidinae</taxon>
        <taxon>Eragrostis</taxon>
    </lineage>
</organism>
<feature type="non-terminal residue" evidence="4">
    <location>
        <position position="1"/>
    </location>
</feature>
<dbReference type="FunFam" id="1.10.630.10:FF:000163">
    <property type="entry name" value="Geraniol 8-hydroxylase"/>
    <property type="match status" value="1"/>
</dbReference>
<gene>
    <name evidence="4" type="ORF">EJB05_21604</name>
</gene>
<keyword evidence="2 3" id="KW-0408">Iron</keyword>
<dbReference type="GO" id="GO:0005506">
    <property type="term" value="F:iron ion binding"/>
    <property type="evidence" value="ECO:0007669"/>
    <property type="project" value="InterPro"/>
</dbReference>
<name>A0A5J9V3A2_9POAL</name>
<keyword evidence="2 3" id="KW-0479">Metal-binding</keyword>
<proteinExistence type="inferred from homology"/>
<keyword evidence="3" id="KW-0560">Oxidoreductase</keyword>
<dbReference type="Proteomes" id="UP000324897">
    <property type="component" value="Chromosome 1"/>
</dbReference>
<dbReference type="PANTHER" id="PTHR47950:SF27">
    <property type="entry name" value="IG-LIKE DOMAIN-CONTAINING PROTEIN"/>
    <property type="match status" value="1"/>
</dbReference>
<feature type="binding site" description="axial binding residue" evidence="2">
    <location>
        <position position="441"/>
    </location>
    <ligand>
        <name>heme</name>
        <dbReference type="ChEBI" id="CHEBI:30413"/>
    </ligand>
    <ligandPart>
        <name>Fe</name>
        <dbReference type="ChEBI" id="CHEBI:18248"/>
    </ligandPart>
</feature>
<dbReference type="CDD" id="cd11073">
    <property type="entry name" value="CYP76-like"/>
    <property type="match status" value="1"/>
</dbReference>
<comment type="similarity">
    <text evidence="1 3">Belongs to the cytochrome P450 family.</text>
</comment>
<dbReference type="Gramene" id="TVU30004">
    <property type="protein sequence ID" value="TVU30004"/>
    <property type="gene ID" value="EJB05_21604"/>
</dbReference>
<dbReference type="AlphaFoldDB" id="A0A5J9V3A2"/>
<evidence type="ECO:0000256" key="2">
    <source>
        <dbReference type="PIRSR" id="PIRSR602401-1"/>
    </source>
</evidence>
<dbReference type="InterPro" id="IPR002401">
    <property type="entry name" value="Cyt_P450_E_grp-I"/>
</dbReference>
<evidence type="ECO:0000313" key="5">
    <source>
        <dbReference type="Proteomes" id="UP000324897"/>
    </source>
</evidence>
<dbReference type="Gene3D" id="1.10.630.10">
    <property type="entry name" value="Cytochrome P450"/>
    <property type="match status" value="1"/>
</dbReference>
<dbReference type="InterPro" id="IPR001128">
    <property type="entry name" value="Cyt_P450"/>
</dbReference>
<accession>A0A5J9V3A2</accession>
<evidence type="ECO:0000313" key="4">
    <source>
        <dbReference type="EMBL" id="TVU30004.1"/>
    </source>
</evidence>